<reference evidence="1 2" key="1">
    <citation type="submission" date="2024-04" db="EMBL/GenBank/DDBJ databases">
        <title>Bacillus oryzaecorticis sp. nov., a moderately halophilic bacterium isolated from rice husks.</title>
        <authorList>
            <person name="Zhu H.-S."/>
        </authorList>
    </citation>
    <scope>NUCLEOTIDE SEQUENCE [LARGE SCALE GENOMIC DNA]</scope>
    <source>
        <strain evidence="1 2">ZC255</strain>
    </source>
</reference>
<dbReference type="EMBL" id="JBBYAF010000010">
    <property type="protein sequence ID" value="MEL3972047.1"/>
    <property type="molecule type" value="Genomic_DNA"/>
</dbReference>
<comment type="caution">
    <text evidence="1">The sequence shown here is derived from an EMBL/GenBank/DDBJ whole genome shotgun (WGS) entry which is preliminary data.</text>
</comment>
<gene>
    <name evidence="1" type="ORF">AAEO50_07135</name>
</gene>
<name>A0ABU9K7Q9_9BACI</name>
<evidence type="ECO:0000313" key="2">
    <source>
        <dbReference type="Proteomes" id="UP001389717"/>
    </source>
</evidence>
<protein>
    <submittedName>
        <fullName evidence="1">Uncharacterized protein</fullName>
    </submittedName>
</protein>
<keyword evidence="2" id="KW-1185">Reference proteome</keyword>
<sequence length="52" mass="6122">MKYRVSKVVIVEEQNELGCIFLERLIERMLIEELGISTSLQPVIIKNMEEKE</sequence>
<proteinExistence type="predicted"/>
<evidence type="ECO:0000313" key="1">
    <source>
        <dbReference type="EMBL" id="MEL3972047.1"/>
    </source>
</evidence>
<dbReference type="RefSeq" id="WP_341981939.1">
    <property type="nucleotide sequence ID" value="NZ_JBBYAF010000010.1"/>
</dbReference>
<accession>A0ABU9K7Q9</accession>
<organism evidence="1 2">
    <name type="scientific">Rossellomorea oryzaecorticis</name>
    <dbReference type="NCBI Taxonomy" id="1396505"/>
    <lineage>
        <taxon>Bacteria</taxon>
        <taxon>Bacillati</taxon>
        <taxon>Bacillota</taxon>
        <taxon>Bacilli</taxon>
        <taxon>Bacillales</taxon>
        <taxon>Bacillaceae</taxon>
        <taxon>Rossellomorea</taxon>
    </lineage>
</organism>
<dbReference type="Proteomes" id="UP001389717">
    <property type="component" value="Unassembled WGS sequence"/>
</dbReference>